<keyword evidence="3" id="KW-1185">Reference proteome</keyword>
<dbReference type="Proteomes" id="UP000198406">
    <property type="component" value="Unassembled WGS sequence"/>
</dbReference>
<protein>
    <submittedName>
        <fullName evidence="2">Uncharacterized protein</fullName>
    </submittedName>
</protein>
<proteinExistence type="predicted"/>
<comment type="caution">
    <text evidence="2">The sequence shown here is derived from an EMBL/GenBank/DDBJ whole genome shotgun (WGS) entry which is preliminary data.</text>
</comment>
<dbReference type="EMBL" id="BDSP01000126">
    <property type="protein sequence ID" value="GAX18268.1"/>
    <property type="molecule type" value="Genomic_DNA"/>
</dbReference>
<dbReference type="AlphaFoldDB" id="A0A1Z5JWS0"/>
<evidence type="ECO:0000256" key="1">
    <source>
        <dbReference type="SAM" id="Coils"/>
    </source>
</evidence>
<feature type="coiled-coil region" evidence="1">
    <location>
        <begin position="72"/>
        <end position="134"/>
    </location>
</feature>
<organism evidence="2 3">
    <name type="scientific">Fistulifera solaris</name>
    <name type="common">Oleaginous diatom</name>
    <dbReference type="NCBI Taxonomy" id="1519565"/>
    <lineage>
        <taxon>Eukaryota</taxon>
        <taxon>Sar</taxon>
        <taxon>Stramenopiles</taxon>
        <taxon>Ochrophyta</taxon>
        <taxon>Bacillariophyta</taxon>
        <taxon>Bacillariophyceae</taxon>
        <taxon>Bacillariophycidae</taxon>
        <taxon>Naviculales</taxon>
        <taxon>Naviculaceae</taxon>
        <taxon>Fistulifera</taxon>
    </lineage>
</organism>
<dbReference type="InParanoid" id="A0A1Z5JWS0"/>
<evidence type="ECO:0000313" key="2">
    <source>
        <dbReference type="EMBL" id="GAX18268.1"/>
    </source>
</evidence>
<keyword evidence="1" id="KW-0175">Coiled coil</keyword>
<name>A0A1Z5JWS0_FISSO</name>
<evidence type="ECO:0000313" key="3">
    <source>
        <dbReference type="Proteomes" id="UP000198406"/>
    </source>
</evidence>
<accession>A0A1Z5JWS0</accession>
<sequence length="180" mass="20338">MQSGTRSEACGLAGNPKVVTPKTKINTTTTCAVPTSQAVDLVSHALLDDLQRQYLQTREKIEAFSYYGRGKIDQLENALQQQQQQYQELQHEHESTIQTLQRVRTERDAARKDLSKLTRKTVSLQKRVQELERLVARASAMASCGSTWTEYLCAWDIPSSKEIPEEDCDDEITAETDSTE</sequence>
<gene>
    <name evidence="2" type="ORF">FisN_20Lu040</name>
</gene>
<reference evidence="2 3" key="1">
    <citation type="journal article" date="2015" name="Plant Cell">
        <title>Oil accumulation by the oleaginous diatom Fistulifera solaris as revealed by the genome and transcriptome.</title>
        <authorList>
            <person name="Tanaka T."/>
            <person name="Maeda Y."/>
            <person name="Veluchamy A."/>
            <person name="Tanaka M."/>
            <person name="Abida H."/>
            <person name="Marechal E."/>
            <person name="Bowler C."/>
            <person name="Muto M."/>
            <person name="Sunaga Y."/>
            <person name="Tanaka M."/>
            <person name="Yoshino T."/>
            <person name="Taniguchi T."/>
            <person name="Fukuda Y."/>
            <person name="Nemoto M."/>
            <person name="Matsumoto M."/>
            <person name="Wong P.S."/>
            <person name="Aburatani S."/>
            <person name="Fujibuchi W."/>
        </authorList>
    </citation>
    <scope>NUCLEOTIDE SEQUENCE [LARGE SCALE GENOMIC DNA]</scope>
    <source>
        <strain evidence="2 3">JPCC DA0580</strain>
    </source>
</reference>